<name>A0A4C1Y7V1_EUMVA</name>
<feature type="region of interest" description="Disordered" evidence="1">
    <location>
        <begin position="117"/>
        <end position="143"/>
    </location>
</feature>
<evidence type="ECO:0000313" key="3">
    <source>
        <dbReference type="Proteomes" id="UP000299102"/>
    </source>
</evidence>
<comment type="caution">
    <text evidence="2">The sequence shown here is derived from an EMBL/GenBank/DDBJ whole genome shotgun (WGS) entry which is preliminary data.</text>
</comment>
<accession>A0A4C1Y7V1</accession>
<proteinExistence type="predicted"/>
<protein>
    <submittedName>
        <fullName evidence="2">Uncharacterized protein</fullName>
    </submittedName>
</protein>
<evidence type="ECO:0000256" key="1">
    <source>
        <dbReference type="SAM" id="MobiDB-lite"/>
    </source>
</evidence>
<reference evidence="2 3" key="1">
    <citation type="journal article" date="2019" name="Commun. Biol.">
        <title>The bagworm genome reveals a unique fibroin gene that provides high tensile strength.</title>
        <authorList>
            <person name="Kono N."/>
            <person name="Nakamura H."/>
            <person name="Ohtoshi R."/>
            <person name="Tomita M."/>
            <person name="Numata K."/>
            <person name="Arakawa K."/>
        </authorList>
    </citation>
    <scope>NUCLEOTIDE SEQUENCE [LARGE SCALE GENOMIC DNA]</scope>
</reference>
<dbReference type="EMBL" id="BGZK01001107">
    <property type="protein sequence ID" value="GBP71413.1"/>
    <property type="molecule type" value="Genomic_DNA"/>
</dbReference>
<keyword evidence="3" id="KW-1185">Reference proteome</keyword>
<sequence>MHTQTTIGLEFIYGYPNTLLPTASGVTRGGRRWRPASGATHLEGVTSNPPRVTPRLATPLPTALPSTAFRVKFCMHVLLPAINSESWEGDADPVNLTLLSARAEMWQNSCTNLAAEARPGGDSSLRTAANIPLGNKGSQSDNRETNIAVSDGAHRGVHGKPFIVVNQTLHLARKNISSEKSTVTVLSSSREFHGRAKLPTPVPGSQTRANVVIKLCPHPFPLLLPHSPQSLAPGAPP</sequence>
<evidence type="ECO:0000313" key="2">
    <source>
        <dbReference type="EMBL" id="GBP71413.1"/>
    </source>
</evidence>
<dbReference type="Proteomes" id="UP000299102">
    <property type="component" value="Unassembled WGS sequence"/>
</dbReference>
<dbReference type="AlphaFoldDB" id="A0A4C1Y7V1"/>
<gene>
    <name evidence="2" type="ORF">EVAR_44780_1</name>
</gene>
<organism evidence="2 3">
    <name type="scientific">Eumeta variegata</name>
    <name type="common">Bagworm moth</name>
    <name type="synonym">Eumeta japonica</name>
    <dbReference type="NCBI Taxonomy" id="151549"/>
    <lineage>
        <taxon>Eukaryota</taxon>
        <taxon>Metazoa</taxon>
        <taxon>Ecdysozoa</taxon>
        <taxon>Arthropoda</taxon>
        <taxon>Hexapoda</taxon>
        <taxon>Insecta</taxon>
        <taxon>Pterygota</taxon>
        <taxon>Neoptera</taxon>
        <taxon>Endopterygota</taxon>
        <taxon>Lepidoptera</taxon>
        <taxon>Glossata</taxon>
        <taxon>Ditrysia</taxon>
        <taxon>Tineoidea</taxon>
        <taxon>Psychidae</taxon>
        <taxon>Oiketicinae</taxon>
        <taxon>Eumeta</taxon>
    </lineage>
</organism>